<reference evidence="2 3" key="1">
    <citation type="submission" date="2017-11" db="EMBL/GenBank/DDBJ databases">
        <authorList>
            <person name="Kracher B."/>
        </authorList>
    </citation>
    <scope>NUCLEOTIDE SEQUENCE [LARGE SCALE GENOMIC DNA]</scope>
    <source>
        <strain evidence="2 3">RACE1</strain>
    </source>
</reference>
<dbReference type="Proteomes" id="UP000275772">
    <property type="component" value="Unassembled WGS sequence"/>
</dbReference>
<dbReference type="EMBL" id="UNSH01000064">
    <property type="protein sequence ID" value="SZF04330.1"/>
    <property type="molecule type" value="Genomic_DNA"/>
</dbReference>
<keyword evidence="1" id="KW-0812">Transmembrane</keyword>
<evidence type="ECO:0000313" key="2">
    <source>
        <dbReference type="EMBL" id="SZF04330.1"/>
    </source>
</evidence>
<evidence type="ECO:0000313" key="3">
    <source>
        <dbReference type="Proteomes" id="UP000275772"/>
    </source>
</evidence>
<gene>
    <name evidence="2" type="ORF">BLGHR1_15126</name>
</gene>
<sequence>MPAASKFLFFFVSISIIITILFSVATQAALIRLPGAEAMEKISSDPEHVGFRCRSRRYRMPAVRRAVDLVCPQNKNGTKSTVKTYPATKLYRLPKDARMVRVDEEFSEEKFFDYVIFVPDGCKVVGLAHRKNDQKHWRFKLCERTS</sequence>
<protein>
    <submittedName>
        <fullName evidence="2">Uncharacterized protein</fullName>
    </submittedName>
</protein>
<feature type="transmembrane region" description="Helical" evidence="1">
    <location>
        <begin position="6"/>
        <end position="31"/>
    </location>
</feature>
<dbReference type="AlphaFoldDB" id="A0A383UY72"/>
<keyword evidence="1" id="KW-1133">Transmembrane helix</keyword>
<proteinExistence type="predicted"/>
<accession>A0A383UY72</accession>
<evidence type="ECO:0000256" key="1">
    <source>
        <dbReference type="SAM" id="Phobius"/>
    </source>
</evidence>
<organism evidence="2 3">
    <name type="scientific">Blumeria hordei</name>
    <name type="common">Barley powdery mildew</name>
    <name type="synonym">Blumeria graminis f. sp. hordei</name>
    <dbReference type="NCBI Taxonomy" id="2867405"/>
    <lineage>
        <taxon>Eukaryota</taxon>
        <taxon>Fungi</taxon>
        <taxon>Dikarya</taxon>
        <taxon>Ascomycota</taxon>
        <taxon>Pezizomycotina</taxon>
        <taxon>Leotiomycetes</taxon>
        <taxon>Erysiphales</taxon>
        <taxon>Erysiphaceae</taxon>
        <taxon>Blumeria</taxon>
    </lineage>
</organism>
<dbReference type="VEuPathDB" id="FungiDB:BLGHR1_15126"/>
<keyword evidence="1" id="KW-0472">Membrane</keyword>
<name>A0A383UY72_BLUHO</name>